<evidence type="ECO:0000313" key="3">
    <source>
        <dbReference type="Proteomes" id="UP000199286"/>
    </source>
</evidence>
<keyword evidence="3" id="KW-1185">Reference proteome</keyword>
<dbReference type="EMBL" id="FNPF01000008">
    <property type="protein sequence ID" value="SDY45912.1"/>
    <property type="molecule type" value="Genomic_DNA"/>
</dbReference>
<reference evidence="2 3" key="1">
    <citation type="submission" date="2016-10" db="EMBL/GenBank/DDBJ databases">
        <authorList>
            <person name="de Groot N.N."/>
        </authorList>
    </citation>
    <scope>NUCLEOTIDE SEQUENCE [LARGE SCALE GENOMIC DNA]</scope>
    <source>
        <strain evidence="2 3">DSM 26880</strain>
    </source>
</reference>
<dbReference type="AlphaFoldDB" id="A0A1H3K150"/>
<dbReference type="STRING" id="321339.SAMN05444340_108107"/>
<dbReference type="Pfam" id="PF05235">
    <property type="entry name" value="CHAD"/>
    <property type="match status" value="1"/>
</dbReference>
<feature type="domain" description="CHAD" evidence="1">
    <location>
        <begin position="6"/>
        <end position="282"/>
    </location>
</feature>
<dbReference type="Gene3D" id="1.40.20.10">
    <property type="entry name" value="CHAD domain"/>
    <property type="match status" value="1"/>
</dbReference>
<dbReference type="RefSeq" id="WP_089883477.1">
    <property type="nucleotide sequence ID" value="NZ_FNPF01000008.1"/>
</dbReference>
<evidence type="ECO:0000313" key="2">
    <source>
        <dbReference type="EMBL" id="SDY45912.1"/>
    </source>
</evidence>
<proteinExistence type="predicted"/>
<name>A0A1H3K150_9RHOB</name>
<dbReference type="InterPro" id="IPR007899">
    <property type="entry name" value="CHAD_dom"/>
</dbReference>
<evidence type="ECO:0000259" key="1">
    <source>
        <dbReference type="PROSITE" id="PS51708"/>
    </source>
</evidence>
<accession>A0A1H3K150</accession>
<dbReference type="PANTHER" id="PTHR39339:SF1">
    <property type="entry name" value="CHAD DOMAIN-CONTAINING PROTEIN"/>
    <property type="match status" value="1"/>
</dbReference>
<dbReference type="Proteomes" id="UP000199286">
    <property type="component" value="Unassembled WGS sequence"/>
</dbReference>
<dbReference type="PROSITE" id="PS51708">
    <property type="entry name" value="CHAD"/>
    <property type="match status" value="1"/>
</dbReference>
<protein>
    <submittedName>
        <fullName evidence="2">CHAD domain-containing protein</fullName>
    </submittedName>
</protein>
<gene>
    <name evidence="2" type="ORF">SAMN05444340_108107</name>
</gene>
<dbReference type="PANTHER" id="PTHR39339">
    <property type="entry name" value="SLR1444 PROTEIN"/>
    <property type="match status" value="1"/>
</dbReference>
<dbReference type="InterPro" id="IPR038186">
    <property type="entry name" value="CHAD_dom_sf"/>
</dbReference>
<organism evidence="2 3">
    <name type="scientific">Citreimonas salinaria</name>
    <dbReference type="NCBI Taxonomy" id="321339"/>
    <lineage>
        <taxon>Bacteria</taxon>
        <taxon>Pseudomonadati</taxon>
        <taxon>Pseudomonadota</taxon>
        <taxon>Alphaproteobacteria</taxon>
        <taxon>Rhodobacterales</taxon>
        <taxon>Roseobacteraceae</taxon>
        <taxon>Citreimonas</taxon>
    </lineage>
</organism>
<sequence>MSYSFKPSDPSVTHGFRRIALDQIDSALASARDEEGDLHARIHDIRKRCKKLRGLLRLVRPAFADYKAENRAVRDAARHLSRFRDRTSMLETLDKLAEREGTAPDDATVKELRSRLRARRTRASKGPELDEAMQATISDLSACRERAAEWTLTEQGFDALEGGLKKTHDRARKAMKAARKARTPKAMHEWRKRVKYHGYHVRLLKKSFPELTEPNAQAVSDLGDLLGDYHDLAEFHRVLGDETLPSDPRETLSGPAEQVMRQNEDAAFALGRLLLAEKPAPFVHRWGLWWRRRGVAGG</sequence>
<dbReference type="SMART" id="SM00880">
    <property type="entry name" value="CHAD"/>
    <property type="match status" value="1"/>
</dbReference>
<dbReference type="OrthoDB" id="9810907at2"/>